<organism evidence="2">
    <name type="scientific">viral metagenome</name>
    <dbReference type="NCBI Taxonomy" id="1070528"/>
    <lineage>
        <taxon>unclassified sequences</taxon>
        <taxon>metagenomes</taxon>
        <taxon>organismal metagenomes</taxon>
    </lineage>
</organism>
<accession>A0A6C0BTA2</accession>
<keyword evidence="1" id="KW-0812">Transmembrane</keyword>
<feature type="transmembrane region" description="Helical" evidence="1">
    <location>
        <begin position="7"/>
        <end position="23"/>
    </location>
</feature>
<proteinExistence type="predicted"/>
<evidence type="ECO:0000313" key="2">
    <source>
        <dbReference type="EMBL" id="QHS95232.1"/>
    </source>
</evidence>
<keyword evidence="1" id="KW-1133">Transmembrane helix</keyword>
<dbReference type="EMBL" id="MN739245">
    <property type="protein sequence ID" value="QHS95232.1"/>
    <property type="molecule type" value="Genomic_DNA"/>
</dbReference>
<evidence type="ECO:0000256" key="1">
    <source>
        <dbReference type="SAM" id="Phobius"/>
    </source>
</evidence>
<name>A0A6C0BTA2_9ZZZZ</name>
<dbReference type="AlphaFoldDB" id="A0A6C0BTA2"/>
<sequence>MKKIIPLFLFYGGFNSIITYYIVNDYNQKLHNKKYTNN</sequence>
<keyword evidence="1" id="KW-0472">Membrane</keyword>
<protein>
    <submittedName>
        <fullName evidence="2">Uncharacterized protein</fullName>
    </submittedName>
</protein>
<reference evidence="2" key="1">
    <citation type="journal article" date="2020" name="Nature">
        <title>Giant virus diversity and host interactions through global metagenomics.</title>
        <authorList>
            <person name="Schulz F."/>
            <person name="Roux S."/>
            <person name="Paez-Espino D."/>
            <person name="Jungbluth S."/>
            <person name="Walsh D.A."/>
            <person name="Denef V.J."/>
            <person name="McMahon K.D."/>
            <person name="Konstantinidis K.T."/>
            <person name="Eloe-Fadrosh E.A."/>
            <person name="Kyrpides N.C."/>
            <person name="Woyke T."/>
        </authorList>
    </citation>
    <scope>NUCLEOTIDE SEQUENCE</scope>
    <source>
        <strain evidence="2">GVMAG-M-3300018428-35</strain>
    </source>
</reference>